<comment type="caution">
    <text evidence="6">The sequence shown here is derived from an EMBL/GenBank/DDBJ whole genome shotgun (WGS) entry which is preliminary data.</text>
</comment>
<keyword evidence="7" id="KW-1185">Reference proteome</keyword>
<dbReference type="InterPro" id="IPR013087">
    <property type="entry name" value="Znf_C2H2_type"/>
</dbReference>
<keyword evidence="3" id="KW-0862">Zinc</keyword>
<evidence type="ECO:0000256" key="2">
    <source>
        <dbReference type="ARBA" id="ARBA00022771"/>
    </source>
</evidence>
<dbReference type="GO" id="GO:0008270">
    <property type="term" value="F:zinc ion binding"/>
    <property type="evidence" value="ECO:0007669"/>
    <property type="project" value="UniProtKB-KW"/>
</dbReference>
<dbReference type="AlphaFoldDB" id="A0A0M0JBT9"/>
<feature type="domain" description="C2H2-type" evidence="5">
    <location>
        <begin position="52"/>
        <end position="74"/>
    </location>
</feature>
<gene>
    <name evidence="6" type="ORF">Ctob_003563</name>
</gene>
<dbReference type="SUPFAM" id="SSF57667">
    <property type="entry name" value="beta-beta-alpha zinc fingers"/>
    <property type="match status" value="1"/>
</dbReference>
<keyword evidence="1" id="KW-0479">Metal-binding</keyword>
<feature type="compositionally biased region" description="Basic and acidic residues" evidence="4">
    <location>
        <begin position="93"/>
        <end position="106"/>
    </location>
</feature>
<evidence type="ECO:0000256" key="1">
    <source>
        <dbReference type="ARBA" id="ARBA00022723"/>
    </source>
</evidence>
<organism evidence="6 7">
    <name type="scientific">Chrysochromulina tobinii</name>
    <dbReference type="NCBI Taxonomy" id="1460289"/>
    <lineage>
        <taxon>Eukaryota</taxon>
        <taxon>Haptista</taxon>
        <taxon>Haptophyta</taxon>
        <taxon>Prymnesiophyceae</taxon>
        <taxon>Prymnesiales</taxon>
        <taxon>Chrysochromulinaceae</taxon>
        <taxon>Chrysochromulina</taxon>
    </lineage>
</organism>
<dbReference type="PROSITE" id="PS00028">
    <property type="entry name" value="ZINC_FINGER_C2H2_1"/>
    <property type="match status" value="1"/>
</dbReference>
<proteinExistence type="predicted"/>
<accession>A0A0M0JBT9</accession>
<dbReference type="Proteomes" id="UP000037460">
    <property type="component" value="Unassembled WGS sequence"/>
</dbReference>
<protein>
    <recommendedName>
        <fullName evidence="5">C2H2-type domain-containing protein</fullName>
    </recommendedName>
</protein>
<dbReference type="InterPro" id="IPR003604">
    <property type="entry name" value="Matrin/U1-like-C_Znf_C2H2"/>
</dbReference>
<evidence type="ECO:0000313" key="7">
    <source>
        <dbReference type="Proteomes" id="UP000037460"/>
    </source>
</evidence>
<dbReference type="EMBL" id="JWZX01003133">
    <property type="protein sequence ID" value="KOO24036.1"/>
    <property type="molecule type" value="Genomic_DNA"/>
</dbReference>
<dbReference type="Gene3D" id="3.30.160.60">
    <property type="entry name" value="Classic Zinc Finger"/>
    <property type="match status" value="1"/>
</dbReference>
<dbReference type="Pfam" id="PF12171">
    <property type="entry name" value="zf-C2H2_jaz"/>
    <property type="match status" value="1"/>
</dbReference>
<dbReference type="GO" id="GO:0003676">
    <property type="term" value="F:nucleic acid binding"/>
    <property type="evidence" value="ECO:0007669"/>
    <property type="project" value="InterPro"/>
</dbReference>
<feature type="region of interest" description="Disordered" evidence="4">
    <location>
        <begin position="1"/>
        <end position="47"/>
    </location>
</feature>
<feature type="compositionally biased region" description="Basic and acidic residues" evidence="4">
    <location>
        <begin position="163"/>
        <end position="198"/>
    </location>
</feature>
<evidence type="ECO:0000259" key="5">
    <source>
        <dbReference type="PROSITE" id="PS00028"/>
    </source>
</evidence>
<dbReference type="SMART" id="SM00451">
    <property type="entry name" value="ZnF_U1"/>
    <property type="match status" value="1"/>
</dbReference>
<evidence type="ECO:0000256" key="3">
    <source>
        <dbReference type="ARBA" id="ARBA00022833"/>
    </source>
</evidence>
<name>A0A0M0JBT9_9EUKA</name>
<reference evidence="7" key="1">
    <citation type="journal article" date="2015" name="PLoS Genet.">
        <title>Genome Sequence and Transcriptome Analyses of Chrysochromulina tobin: Metabolic Tools for Enhanced Algal Fitness in the Prominent Order Prymnesiales (Haptophyceae).</title>
        <authorList>
            <person name="Hovde B.T."/>
            <person name="Deodato C.R."/>
            <person name="Hunsperger H.M."/>
            <person name="Ryken S.A."/>
            <person name="Yost W."/>
            <person name="Jha R.K."/>
            <person name="Patterson J."/>
            <person name="Monnat R.J. Jr."/>
            <person name="Barlow S.B."/>
            <person name="Starkenburg S.R."/>
            <person name="Cattolico R.A."/>
        </authorList>
    </citation>
    <scope>NUCLEOTIDE SEQUENCE</scope>
    <source>
        <strain evidence="7">CCMP291</strain>
    </source>
</reference>
<feature type="compositionally biased region" description="Basic and acidic residues" evidence="4">
    <location>
        <begin position="37"/>
        <end position="47"/>
    </location>
</feature>
<sequence>MFNEKVRRLAKWVQSSDPRSHGEACDAVDLSDASVPEEGKGLAAEEKGSSHCAACNKWYKNPQQLSNHEKSSKHKQTVAKGRGKGKKNKGRRLGLDHEDTGDRDLTAEDETDAAIELAVVSSALPSPGLVALQTRAAFEASEDYKKLNKTQRRKALQQWEAENQHIMEALKAEGKEAPPPKDPKEKKPDAPKKSDKTKVHGAGAHSREIKTPKKKKAVGFYGAKKGDASIEGSESESD</sequence>
<evidence type="ECO:0000256" key="4">
    <source>
        <dbReference type="SAM" id="MobiDB-lite"/>
    </source>
</evidence>
<dbReference type="InterPro" id="IPR036236">
    <property type="entry name" value="Znf_C2H2_sf"/>
</dbReference>
<evidence type="ECO:0000313" key="6">
    <source>
        <dbReference type="EMBL" id="KOO24036.1"/>
    </source>
</evidence>
<feature type="region of interest" description="Disordered" evidence="4">
    <location>
        <begin position="163"/>
        <end position="238"/>
    </location>
</feature>
<dbReference type="InterPro" id="IPR022755">
    <property type="entry name" value="Znf_C2H2_jaz"/>
</dbReference>
<feature type="compositionally biased region" description="Basic residues" evidence="4">
    <location>
        <begin position="71"/>
        <end position="92"/>
    </location>
</feature>
<feature type="region of interest" description="Disordered" evidence="4">
    <location>
        <begin position="62"/>
        <end position="108"/>
    </location>
</feature>
<keyword evidence="2" id="KW-0863">Zinc-finger</keyword>